<evidence type="ECO:0000313" key="1">
    <source>
        <dbReference type="EMBL" id="MBH0775159.1"/>
    </source>
</evidence>
<proteinExistence type="predicted"/>
<accession>A0A931N0N3</accession>
<sequence length="209" mass="22596">MTDLVWYASYGSNMHSARFACYLAGGTPEGGAIDLPGCRDRTAPRRTRALALPGLLYFATESRTWTGGRAFYTPEAAGVTAARAYLVTAEQFGDIVAQEMYRTPDAHLDLTAAVSAGHAAIGPGRYETLIRTGTLDGHPMLTCTAPREYTALPGNPPSPAYLRHLAAGLRESHDWPLPRIAEYLATRPGANLRWTPRSVLTAVTAHPDR</sequence>
<name>A0A931N0N3_9NOCA</name>
<dbReference type="EMBL" id="JADMLG010000001">
    <property type="protein sequence ID" value="MBH0775159.1"/>
    <property type="molecule type" value="Genomic_DNA"/>
</dbReference>
<gene>
    <name evidence="1" type="ORF">IT779_02535</name>
</gene>
<evidence type="ECO:0000313" key="2">
    <source>
        <dbReference type="Proteomes" id="UP000655751"/>
    </source>
</evidence>
<comment type="caution">
    <text evidence="1">The sequence shown here is derived from an EMBL/GenBank/DDBJ whole genome shotgun (WGS) entry which is preliminary data.</text>
</comment>
<dbReference type="RefSeq" id="WP_196147465.1">
    <property type="nucleotide sequence ID" value="NZ_JADMLG010000001.1"/>
</dbReference>
<dbReference type="Gene3D" id="3.10.490.10">
    <property type="entry name" value="Gamma-glutamyl cyclotransferase-like"/>
    <property type="match status" value="1"/>
</dbReference>
<keyword evidence="2" id="KW-1185">Reference proteome</keyword>
<organism evidence="1 2">
    <name type="scientific">Nocardia bovistercoris</name>
    <dbReference type="NCBI Taxonomy" id="2785916"/>
    <lineage>
        <taxon>Bacteria</taxon>
        <taxon>Bacillati</taxon>
        <taxon>Actinomycetota</taxon>
        <taxon>Actinomycetes</taxon>
        <taxon>Mycobacteriales</taxon>
        <taxon>Nocardiaceae</taxon>
        <taxon>Nocardia</taxon>
    </lineage>
</organism>
<reference evidence="1" key="1">
    <citation type="submission" date="2020-11" db="EMBL/GenBank/DDBJ databases">
        <title>Nocardia NEAU-351.nov., a novel actinomycete isolated from the cow dung.</title>
        <authorList>
            <person name="Zhang X."/>
        </authorList>
    </citation>
    <scope>NUCLEOTIDE SEQUENCE</scope>
    <source>
        <strain evidence="1">NEAU-351</strain>
    </source>
</reference>
<protein>
    <submittedName>
        <fullName evidence="1">Histone deacetylase</fullName>
    </submittedName>
</protein>
<dbReference type="AlphaFoldDB" id="A0A931N0N3"/>
<dbReference type="Proteomes" id="UP000655751">
    <property type="component" value="Unassembled WGS sequence"/>
</dbReference>